<dbReference type="SUPFAM" id="SSF143597">
    <property type="entry name" value="YojJ-like"/>
    <property type="match status" value="1"/>
</dbReference>
<comment type="caution">
    <text evidence="10">Lacks conserved residue(s) required for the propagation of feature annotation.</text>
</comment>
<keyword evidence="5 10" id="KW-0548">Nucleotidyltransferase</keyword>
<keyword evidence="13" id="KW-1185">Reference proteome</keyword>
<accession>A0A6C0RCA2</accession>
<dbReference type="GO" id="GO:0106408">
    <property type="term" value="F:diadenylate cyclase activity"/>
    <property type="evidence" value="ECO:0007669"/>
    <property type="project" value="UniProtKB-EC"/>
</dbReference>
<evidence type="ECO:0000256" key="6">
    <source>
        <dbReference type="ARBA" id="ARBA00022741"/>
    </source>
</evidence>
<evidence type="ECO:0000313" key="12">
    <source>
        <dbReference type="EMBL" id="QIA07960.1"/>
    </source>
</evidence>
<dbReference type="GO" id="GO:0006171">
    <property type="term" value="P:cAMP biosynthetic process"/>
    <property type="evidence" value="ECO:0007669"/>
    <property type="project" value="InterPro"/>
</dbReference>
<evidence type="ECO:0000256" key="3">
    <source>
        <dbReference type="ARBA" id="ARBA00022679"/>
    </source>
</evidence>
<dbReference type="Proteomes" id="UP000474630">
    <property type="component" value="Chromosome"/>
</dbReference>
<dbReference type="GO" id="GO:0004016">
    <property type="term" value="F:adenylate cyclase activity"/>
    <property type="evidence" value="ECO:0007669"/>
    <property type="project" value="UniProtKB-UniRule"/>
</dbReference>
<sequence>MLAFITIRFLDILDILLVAFLLYQLYRLIKGTVAFNIVIGLFSLYLVWLIVRALNMQLLGSIMGQFIGVGVLALIIVFHPEIRKFLVFIGTNYNVNKILMLDKLFGQGKPKSIKHRQIENIVEACQAMGKTKTGALIVIAMETELNEQINTGEKINAKISSVLIRTIFFKNSPLHDGAIIIKGNRIVAAGCILPLTQKDLDKALGLRHRAAIGMTENSDALCIIVSEERGSISVAQKGEIKRRVSKETLVQILEENIFYDDKTTSKKK</sequence>
<dbReference type="AlphaFoldDB" id="A0A6C0RCA2"/>
<dbReference type="PANTHER" id="PTHR34185">
    <property type="entry name" value="DIADENYLATE CYCLASE"/>
    <property type="match status" value="1"/>
</dbReference>
<dbReference type="InterPro" id="IPR034701">
    <property type="entry name" value="CdaA"/>
</dbReference>
<dbReference type="Gene3D" id="3.40.1700.10">
    <property type="entry name" value="DNA integrity scanning protein, DisA, N-terminal domain"/>
    <property type="match status" value="1"/>
</dbReference>
<evidence type="ECO:0000256" key="9">
    <source>
        <dbReference type="ARBA" id="ARBA00023136"/>
    </source>
</evidence>
<dbReference type="InterPro" id="IPR014046">
    <property type="entry name" value="C-di-AMP_synthase"/>
</dbReference>
<evidence type="ECO:0000256" key="7">
    <source>
        <dbReference type="ARBA" id="ARBA00022840"/>
    </source>
</evidence>
<comment type="subunit">
    <text evidence="10">Probably a homodimer.</text>
</comment>
<dbReference type="PIRSF" id="PIRSF004793">
    <property type="entry name" value="UCP004793"/>
    <property type="match status" value="1"/>
</dbReference>
<keyword evidence="9 10" id="KW-0472">Membrane</keyword>
<comment type="function">
    <text evidence="10">Catalyzes the condensation of 2 ATP molecules into cyclic di-AMP (c-di-AMP), a second messenger used to regulate differing processes in different bacteria.</text>
</comment>
<dbReference type="GO" id="GO:0005524">
    <property type="term" value="F:ATP binding"/>
    <property type="evidence" value="ECO:0007669"/>
    <property type="project" value="UniProtKB-UniRule"/>
</dbReference>
<dbReference type="PANTHER" id="PTHR34185:SF1">
    <property type="entry name" value="DIADENYLATE CYCLASE"/>
    <property type="match status" value="1"/>
</dbReference>
<evidence type="ECO:0000259" key="11">
    <source>
        <dbReference type="PROSITE" id="PS51794"/>
    </source>
</evidence>
<dbReference type="EC" id="2.7.7.85" evidence="10"/>
<dbReference type="NCBIfam" id="TIGR00159">
    <property type="entry name" value="diadenylate cyclase CdaA"/>
    <property type="match status" value="1"/>
</dbReference>
<dbReference type="PROSITE" id="PS51794">
    <property type="entry name" value="DAC"/>
    <property type="match status" value="1"/>
</dbReference>
<feature type="transmembrane region" description="Helical" evidence="10">
    <location>
        <begin position="33"/>
        <end position="51"/>
    </location>
</feature>
<feature type="transmembrane region" description="Helical" evidence="10">
    <location>
        <begin position="6"/>
        <end position="26"/>
    </location>
</feature>
<evidence type="ECO:0000313" key="13">
    <source>
        <dbReference type="Proteomes" id="UP000474630"/>
    </source>
</evidence>
<keyword evidence="4 10" id="KW-0812">Transmembrane</keyword>
<comment type="catalytic activity">
    <reaction evidence="1 10">
        <text>2 ATP = 3',3'-c-di-AMP + 2 diphosphate</text>
        <dbReference type="Rhea" id="RHEA:35655"/>
        <dbReference type="ChEBI" id="CHEBI:30616"/>
        <dbReference type="ChEBI" id="CHEBI:33019"/>
        <dbReference type="ChEBI" id="CHEBI:71500"/>
        <dbReference type="EC" id="2.7.7.85"/>
    </reaction>
</comment>
<dbReference type="Pfam" id="PF02457">
    <property type="entry name" value="DAC"/>
    <property type="match status" value="1"/>
</dbReference>
<dbReference type="KEGG" id="drc:G0Q07_09560"/>
<feature type="transmembrane region" description="Helical" evidence="10">
    <location>
        <begin position="57"/>
        <end position="78"/>
    </location>
</feature>
<evidence type="ECO:0000256" key="5">
    <source>
        <dbReference type="ARBA" id="ARBA00022695"/>
    </source>
</evidence>
<evidence type="ECO:0000256" key="4">
    <source>
        <dbReference type="ARBA" id="ARBA00022692"/>
    </source>
</evidence>
<dbReference type="RefSeq" id="WP_163345881.1">
    <property type="nucleotide sequence ID" value="NZ_CP048409.1"/>
</dbReference>
<evidence type="ECO:0000256" key="8">
    <source>
        <dbReference type="ARBA" id="ARBA00022989"/>
    </source>
</evidence>
<dbReference type="InterPro" id="IPR045585">
    <property type="entry name" value="CdaA_N"/>
</dbReference>
<keyword evidence="8 10" id="KW-1133">Transmembrane helix</keyword>
<proteinExistence type="inferred from homology"/>
<protein>
    <recommendedName>
        <fullName evidence="10">Diadenylate cyclase</fullName>
        <shortName evidence="10">DAC</shortName>
        <ecNumber evidence="10">2.7.7.85</ecNumber>
    </recommendedName>
    <alternativeName>
        <fullName evidence="10">Cyclic-di-AMP synthase</fullName>
        <shortName evidence="10">c-di-AMP synthase</shortName>
    </alternativeName>
</protein>
<reference evidence="12 13" key="1">
    <citation type="submission" date="2020-02" db="EMBL/GenBank/DDBJ databases">
        <title>Genome sequencing for Draconibacterium sp. strain M1.</title>
        <authorList>
            <person name="Park S.-J."/>
        </authorList>
    </citation>
    <scope>NUCLEOTIDE SEQUENCE [LARGE SCALE GENOMIC DNA]</scope>
    <source>
        <strain evidence="12 13">M1</strain>
    </source>
</reference>
<feature type="domain" description="DAC" evidence="11">
    <location>
        <begin position="79"/>
        <end position="246"/>
    </location>
</feature>
<dbReference type="InterPro" id="IPR036888">
    <property type="entry name" value="DNA_integrity_DisA_N_sf"/>
</dbReference>
<comment type="similarity">
    <text evidence="10">Belongs to the adenylate cyclase family. DacA/CdaA subfamily.</text>
</comment>
<dbReference type="HAMAP" id="MF_01499">
    <property type="entry name" value="DacA"/>
    <property type="match status" value="1"/>
</dbReference>
<keyword evidence="3 10" id="KW-0808">Transferase</keyword>
<dbReference type="Pfam" id="PF19293">
    <property type="entry name" value="CdaA_N"/>
    <property type="match status" value="1"/>
</dbReference>
<dbReference type="EMBL" id="CP048409">
    <property type="protein sequence ID" value="QIA07960.1"/>
    <property type="molecule type" value="Genomic_DNA"/>
</dbReference>
<evidence type="ECO:0000256" key="10">
    <source>
        <dbReference type="HAMAP-Rule" id="MF_01499"/>
    </source>
</evidence>
<keyword evidence="7 10" id="KW-0067">ATP-binding</keyword>
<evidence type="ECO:0000256" key="2">
    <source>
        <dbReference type="ARBA" id="ARBA00022475"/>
    </source>
</evidence>
<gene>
    <name evidence="10" type="primary">dacA</name>
    <name evidence="12" type="ORF">G0Q07_09560</name>
</gene>
<dbReference type="FunFam" id="3.40.1700.10:FF:000002">
    <property type="entry name" value="Diadenylate cyclase"/>
    <property type="match status" value="1"/>
</dbReference>
<name>A0A6C0RCA2_9BACT</name>
<keyword evidence="6 10" id="KW-0547">Nucleotide-binding</keyword>
<dbReference type="InterPro" id="IPR050338">
    <property type="entry name" value="DisA"/>
</dbReference>
<evidence type="ECO:0000256" key="1">
    <source>
        <dbReference type="ARBA" id="ARBA00000877"/>
    </source>
</evidence>
<dbReference type="InterPro" id="IPR003390">
    <property type="entry name" value="DNA_integrity_scan_DisA_N"/>
</dbReference>
<organism evidence="12 13">
    <name type="scientific">Draconibacterium halophilum</name>
    <dbReference type="NCBI Taxonomy" id="2706887"/>
    <lineage>
        <taxon>Bacteria</taxon>
        <taxon>Pseudomonadati</taxon>
        <taxon>Bacteroidota</taxon>
        <taxon>Bacteroidia</taxon>
        <taxon>Marinilabiliales</taxon>
        <taxon>Prolixibacteraceae</taxon>
        <taxon>Draconibacterium</taxon>
    </lineage>
</organism>
<keyword evidence="2 10" id="KW-1003">Cell membrane</keyword>